<keyword evidence="2" id="KW-1185">Reference proteome</keyword>
<protein>
    <submittedName>
        <fullName evidence="1">Uncharacterized protein</fullName>
    </submittedName>
</protein>
<organism evidence="1 2">
    <name type="scientific">Bradyrhizobium forestalis</name>
    <dbReference type="NCBI Taxonomy" id="1419263"/>
    <lineage>
        <taxon>Bacteria</taxon>
        <taxon>Pseudomonadati</taxon>
        <taxon>Pseudomonadota</taxon>
        <taxon>Alphaproteobacteria</taxon>
        <taxon>Hyphomicrobiales</taxon>
        <taxon>Nitrobacteraceae</taxon>
        <taxon>Bradyrhizobium</taxon>
    </lineage>
</organism>
<name>A0A2M8R8Z7_9BRAD</name>
<gene>
    <name evidence="1" type="ORF">CVM73_15840</name>
</gene>
<dbReference type="OrthoDB" id="8237415at2"/>
<comment type="caution">
    <text evidence="1">The sequence shown here is derived from an EMBL/GenBank/DDBJ whole genome shotgun (WGS) entry which is preliminary data.</text>
</comment>
<evidence type="ECO:0000313" key="2">
    <source>
        <dbReference type="Proteomes" id="UP000231194"/>
    </source>
</evidence>
<evidence type="ECO:0000313" key="1">
    <source>
        <dbReference type="EMBL" id="PJG54282.1"/>
    </source>
</evidence>
<dbReference type="AlphaFoldDB" id="A0A2M8R8Z7"/>
<dbReference type="EMBL" id="PGVG01000011">
    <property type="protein sequence ID" value="PJG54282.1"/>
    <property type="molecule type" value="Genomic_DNA"/>
</dbReference>
<reference evidence="1 2" key="1">
    <citation type="submission" date="2017-11" db="EMBL/GenBank/DDBJ databases">
        <title>Bradyrhizobium forestalis sp. nov., an efficient nitrogen-fixing bacterium isolated from nodules of forest legume species in the Amazon.</title>
        <authorList>
            <person name="Costa E.M."/>
            <person name="Guimaraes A."/>
            <person name="Carvalho T.S."/>
            <person name="Rodrigues T.L."/>
            <person name="Ribeiro P.R.A."/>
            <person name="Lebbe L."/>
            <person name="Willems A."/>
            <person name="Moreira F.M.S."/>
        </authorList>
    </citation>
    <scope>NUCLEOTIDE SEQUENCE [LARGE SCALE GENOMIC DNA]</scope>
    <source>
        <strain evidence="1 2">INPA54B</strain>
    </source>
</reference>
<proteinExistence type="predicted"/>
<sequence>MMIGKDFVHRLATTSSRKGLATAVVYGLTLTVRFTSVAGEEVDIPPQFVQRAHPMISVVTGDSSRLPYQDWGRKPAPSIVFRQGWPQGPQPPGCPLH</sequence>
<accession>A0A2M8R8Z7</accession>
<dbReference type="Proteomes" id="UP000231194">
    <property type="component" value="Unassembled WGS sequence"/>
</dbReference>